<dbReference type="PANTHER" id="PTHR31391">
    <property type="entry name" value="B3 DOMAIN-CONTAINING PROTEIN OS11G0197600-RELATED"/>
    <property type="match status" value="1"/>
</dbReference>
<evidence type="ECO:0000256" key="3">
    <source>
        <dbReference type="ARBA" id="ARBA00023125"/>
    </source>
</evidence>
<keyword evidence="5" id="KW-0539">Nucleus</keyword>
<keyword evidence="4" id="KW-0804">Transcription</keyword>
<protein>
    <recommendedName>
        <fullName evidence="8">TF-B3 domain-containing protein</fullName>
    </recommendedName>
</protein>
<evidence type="ECO:0000256" key="4">
    <source>
        <dbReference type="ARBA" id="ARBA00023163"/>
    </source>
</evidence>
<sequence>MTATSLAPAADKAEEIRSSLDLKFPSVVKIMICSSVSVDFGWDFPQYFVLRVCQRRIPSFTLVGEDGEAYTAKYLPRRLGLSGGWKGFSIAYNLAEGDALLESVTRLTV</sequence>
<dbReference type="OMA" id="KIMICSS"/>
<dbReference type="InterPro" id="IPR015300">
    <property type="entry name" value="DNA-bd_pseudobarrel_sf"/>
</dbReference>
<dbReference type="InterPro" id="IPR044837">
    <property type="entry name" value="REM16-like"/>
</dbReference>
<dbReference type="Gene3D" id="2.40.330.10">
    <property type="entry name" value="DNA-binding pseudobarrel domain"/>
    <property type="match status" value="1"/>
</dbReference>
<dbReference type="GO" id="GO:0005634">
    <property type="term" value="C:nucleus"/>
    <property type="evidence" value="ECO:0007669"/>
    <property type="project" value="UniProtKB-SubCell"/>
</dbReference>
<dbReference type="InterPro" id="IPR003340">
    <property type="entry name" value="B3_DNA-bd"/>
</dbReference>
<dbReference type="Gramene" id="RZC61659">
    <property type="protein sequence ID" value="RZC61659"/>
    <property type="gene ID" value="C5167_023403"/>
</dbReference>
<comment type="subcellular location">
    <subcellularLocation>
        <location evidence="1">Nucleus</location>
    </subcellularLocation>
</comment>
<keyword evidence="7" id="KW-1185">Reference proteome</keyword>
<dbReference type="Proteomes" id="UP000316621">
    <property type="component" value="Chromosome 5"/>
</dbReference>
<keyword evidence="3" id="KW-0238">DNA-binding</keyword>
<dbReference type="SUPFAM" id="SSF101936">
    <property type="entry name" value="DNA-binding pseudobarrel domain"/>
    <property type="match status" value="1"/>
</dbReference>
<dbReference type="CDD" id="cd10017">
    <property type="entry name" value="B3_DNA"/>
    <property type="match status" value="1"/>
</dbReference>
<evidence type="ECO:0000256" key="1">
    <source>
        <dbReference type="ARBA" id="ARBA00004123"/>
    </source>
</evidence>
<dbReference type="GO" id="GO:0003677">
    <property type="term" value="F:DNA binding"/>
    <property type="evidence" value="ECO:0007669"/>
    <property type="project" value="UniProtKB-KW"/>
</dbReference>
<proteinExistence type="predicted"/>
<dbReference type="AlphaFoldDB" id="A0A4Y7JPK1"/>
<keyword evidence="2" id="KW-0805">Transcription regulation</keyword>
<name>A0A4Y7JPK1_PAPSO</name>
<evidence type="ECO:0008006" key="8">
    <source>
        <dbReference type="Google" id="ProtNLM"/>
    </source>
</evidence>
<dbReference type="EMBL" id="CM010719">
    <property type="protein sequence ID" value="RZC61659.1"/>
    <property type="molecule type" value="Genomic_DNA"/>
</dbReference>
<organism evidence="6 7">
    <name type="scientific">Papaver somniferum</name>
    <name type="common">Opium poppy</name>
    <dbReference type="NCBI Taxonomy" id="3469"/>
    <lineage>
        <taxon>Eukaryota</taxon>
        <taxon>Viridiplantae</taxon>
        <taxon>Streptophyta</taxon>
        <taxon>Embryophyta</taxon>
        <taxon>Tracheophyta</taxon>
        <taxon>Spermatophyta</taxon>
        <taxon>Magnoliopsida</taxon>
        <taxon>Ranunculales</taxon>
        <taxon>Papaveraceae</taxon>
        <taxon>Papaveroideae</taxon>
        <taxon>Papaver</taxon>
    </lineage>
</organism>
<evidence type="ECO:0000313" key="7">
    <source>
        <dbReference type="Proteomes" id="UP000316621"/>
    </source>
</evidence>
<dbReference type="PANTHER" id="PTHR31391:SF101">
    <property type="entry name" value="B3 DOMAIN-CONTAINING PROTEIN OS01G0234100"/>
    <property type="match status" value="1"/>
</dbReference>
<evidence type="ECO:0000313" key="6">
    <source>
        <dbReference type="EMBL" id="RZC61659.1"/>
    </source>
</evidence>
<reference evidence="6 7" key="1">
    <citation type="journal article" date="2018" name="Science">
        <title>The opium poppy genome and morphinan production.</title>
        <authorList>
            <person name="Guo L."/>
            <person name="Winzer T."/>
            <person name="Yang X."/>
            <person name="Li Y."/>
            <person name="Ning Z."/>
            <person name="He Z."/>
            <person name="Teodor R."/>
            <person name="Lu Y."/>
            <person name="Bowser T.A."/>
            <person name="Graham I.A."/>
            <person name="Ye K."/>
        </authorList>
    </citation>
    <scope>NUCLEOTIDE SEQUENCE [LARGE SCALE GENOMIC DNA]</scope>
    <source>
        <strain evidence="7">cv. HN1</strain>
        <tissue evidence="6">Leaves</tissue>
    </source>
</reference>
<gene>
    <name evidence="6" type="ORF">C5167_023403</name>
</gene>
<dbReference type="STRING" id="3469.A0A4Y7JPK1"/>
<evidence type="ECO:0000256" key="5">
    <source>
        <dbReference type="ARBA" id="ARBA00023242"/>
    </source>
</evidence>
<evidence type="ECO:0000256" key="2">
    <source>
        <dbReference type="ARBA" id="ARBA00023015"/>
    </source>
</evidence>
<accession>A0A4Y7JPK1</accession>